<comment type="caution">
    <text evidence="1">The sequence shown here is derived from an EMBL/GenBank/DDBJ whole genome shotgun (WGS) entry which is preliminary data.</text>
</comment>
<keyword evidence="2" id="KW-1185">Reference proteome</keyword>
<dbReference type="AlphaFoldDB" id="A0A1V4DJ89"/>
<reference evidence="1 2" key="1">
    <citation type="submission" date="2017-02" db="EMBL/GenBank/DDBJ databases">
        <title>Vagococcus cremeus sp. nov., isolated from the small intestine of a marten, Martes flavigula.</title>
        <authorList>
            <person name="Tak E.J."/>
            <person name="Bae J.-W."/>
        </authorList>
    </citation>
    <scope>NUCLEOTIDE SEQUENCE [LARGE SCALE GENOMIC DNA]</scope>
    <source>
        <strain evidence="1 2">D7T301</strain>
    </source>
</reference>
<evidence type="ECO:0000313" key="1">
    <source>
        <dbReference type="EMBL" id="OPF88575.1"/>
    </source>
</evidence>
<name>A0A1V4DJ89_9ENTE</name>
<accession>A0A1V4DJ89</accession>
<sequence length="110" mass="12900">MNHLVTIKNQVNHQVNRIQIKIHLRGILRVQHLVLPLLMGIIQRLNHPQVIIKHQVVLAVRNLIILAVNKIHLQNLKVMEAEIRHQHHLVKQKKIRHLLLMFAIEPQASL</sequence>
<organism evidence="1 2">
    <name type="scientific">Vagococcus martis</name>
    <dbReference type="NCBI Taxonomy" id="1768210"/>
    <lineage>
        <taxon>Bacteria</taxon>
        <taxon>Bacillati</taxon>
        <taxon>Bacillota</taxon>
        <taxon>Bacilli</taxon>
        <taxon>Lactobacillales</taxon>
        <taxon>Enterococcaceae</taxon>
        <taxon>Vagococcus</taxon>
    </lineage>
</organism>
<protein>
    <submittedName>
        <fullName evidence="1">Uncharacterized protein</fullName>
    </submittedName>
</protein>
<gene>
    <name evidence="1" type="ORF">BW731_10540</name>
</gene>
<dbReference type="EMBL" id="MVAB01000001">
    <property type="protein sequence ID" value="OPF88575.1"/>
    <property type="molecule type" value="Genomic_DNA"/>
</dbReference>
<proteinExistence type="predicted"/>
<dbReference type="Proteomes" id="UP000189970">
    <property type="component" value="Unassembled WGS sequence"/>
</dbReference>
<evidence type="ECO:0000313" key="2">
    <source>
        <dbReference type="Proteomes" id="UP000189970"/>
    </source>
</evidence>